<dbReference type="PANTHER" id="PTHR43747">
    <property type="entry name" value="FAD-BINDING PROTEIN"/>
    <property type="match status" value="1"/>
</dbReference>
<dbReference type="Pfam" id="PF04820">
    <property type="entry name" value="Trp_halogenase"/>
    <property type="match status" value="1"/>
</dbReference>
<name>A0A918Q6W2_9CAUL</name>
<comment type="caution">
    <text evidence="1">The sequence shown here is derived from an EMBL/GenBank/DDBJ whole genome shotgun (WGS) entry which is preliminary data.</text>
</comment>
<dbReference type="InterPro" id="IPR006905">
    <property type="entry name" value="Flavin_halogenase"/>
</dbReference>
<dbReference type="PANTHER" id="PTHR43747:SF4">
    <property type="entry name" value="FLAVIN-DEPENDENT TRYPTOPHAN HALOGENASE"/>
    <property type="match status" value="1"/>
</dbReference>
<reference evidence="1" key="2">
    <citation type="submission" date="2020-09" db="EMBL/GenBank/DDBJ databases">
        <authorList>
            <person name="Sun Q."/>
            <person name="Kim S."/>
        </authorList>
    </citation>
    <scope>NUCLEOTIDE SEQUENCE</scope>
    <source>
        <strain evidence="1">KCTC 32296</strain>
    </source>
</reference>
<gene>
    <name evidence="1" type="ORF">GCM10011273_22830</name>
</gene>
<dbReference type="InterPro" id="IPR050816">
    <property type="entry name" value="Flavin-dep_Halogenase_NPB"/>
</dbReference>
<protein>
    <submittedName>
        <fullName evidence="1">Tryptophan halogenase</fullName>
    </submittedName>
</protein>
<dbReference type="EMBL" id="BMZB01000003">
    <property type="protein sequence ID" value="GGZ36021.1"/>
    <property type="molecule type" value="Genomic_DNA"/>
</dbReference>
<dbReference type="GO" id="GO:0004497">
    <property type="term" value="F:monooxygenase activity"/>
    <property type="evidence" value="ECO:0007669"/>
    <property type="project" value="InterPro"/>
</dbReference>
<reference evidence="1" key="1">
    <citation type="journal article" date="2014" name="Int. J. Syst. Evol. Microbiol.">
        <title>Complete genome sequence of Corynebacterium casei LMG S-19264T (=DSM 44701T), isolated from a smear-ripened cheese.</title>
        <authorList>
            <consortium name="US DOE Joint Genome Institute (JGI-PGF)"/>
            <person name="Walter F."/>
            <person name="Albersmeier A."/>
            <person name="Kalinowski J."/>
            <person name="Ruckert C."/>
        </authorList>
    </citation>
    <scope>NUCLEOTIDE SEQUENCE</scope>
    <source>
        <strain evidence="1">KCTC 32296</strain>
    </source>
</reference>
<keyword evidence="2" id="KW-1185">Reference proteome</keyword>
<dbReference type="Gene3D" id="3.50.50.60">
    <property type="entry name" value="FAD/NAD(P)-binding domain"/>
    <property type="match status" value="1"/>
</dbReference>
<evidence type="ECO:0000313" key="2">
    <source>
        <dbReference type="Proteomes" id="UP000662572"/>
    </source>
</evidence>
<accession>A0A918Q6W2</accession>
<evidence type="ECO:0000313" key="1">
    <source>
        <dbReference type="EMBL" id="GGZ36021.1"/>
    </source>
</evidence>
<dbReference type="InterPro" id="IPR036188">
    <property type="entry name" value="FAD/NAD-bd_sf"/>
</dbReference>
<dbReference type="Proteomes" id="UP000662572">
    <property type="component" value="Unassembled WGS sequence"/>
</dbReference>
<dbReference type="AlphaFoldDB" id="A0A918Q6W2"/>
<organism evidence="1 2">
    <name type="scientific">Asticcacaulis endophyticus</name>
    <dbReference type="NCBI Taxonomy" id="1395890"/>
    <lineage>
        <taxon>Bacteria</taxon>
        <taxon>Pseudomonadati</taxon>
        <taxon>Pseudomonadota</taxon>
        <taxon>Alphaproteobacteria</taxon>
        <taxon>Caulobacterales</taxon>
        <taxon>Caulobacteraceae</taxon>
        <taxon>Asticcacaulis</taxon>
    </lineage>
</organism>
<dbReference type="RefSeq" id="WP_189486618.1">
    <property type="nucleotide sequence ID" value="NZ_BMZB01000003.1"/>
</dbReference>
<sequence length="502" mass="54973">MIASPVPPKRVVIVGSDIDAWLSANTVLRALATHGVEVSVVETRSNLTPSDVCEALPEFRKFMRLLNLPEAAVLQSGAGAFSLGQRFANFSGKGAFMNAYGPTGPVSLSTNFVQHWVRARQMGLPAEYETFNLTAMAAQTGHLLMPARAVAGTAPSEYGYHLMAAGLASFLKAAAMRRGATVYAGEHFGLKRAQDGAISAVLASDGTVIEGDLFIDATGAQGRLIGALETADLESWRDLYPCNRLLTAATGVFRPLPLYAQVSASRHGWWGLYPQRSQTTLQMAFDGERLSDYEALEAARSLSGQALSGATVRDMAQGMRPQPWVKNCLAVGEAAARFDPLDAAPLQSLQIALSHLVALYPVTADMAIEREIYNETVSDHYRRLRDYQLVRYRLNRRFDDPLWDRARVMTTPDALAYKLKVFEARGLMVRYDHESFNEDSWQMLVIGHGLIPKSYDPQIDHADDAATIRTFQNHLASIKQQIGIMTPHEEALMAVVQATATA</sequence>
<proteinExistence type="predicted"/>
<dbReference type="SUPFAM" id="SSF51905">
    <property type="entry name" value="FAD/NAD(P)-binding domain"/>
    <property type="match status" value="1"/>
</dbReference>